<accession>A0AAN5D2A7</accession>
<gene>
    <name evidence="1" type="ORF">PMAYCL1PPCAC_25403</name>
</gene>
<feature type="non-terminal residue" evidence="1">
    <location>
        <position position="1"/>
    </location>
</feature>
<dbReference type="EMBL" id="BTRK01000005">
    <property type="protein sequence ID" value="GMR55208.1"/>
    <property type="molecule type" value="Genomic_DNA"/>
</dbReference>
<dbReference type="Proteomes" id="UP001328107">
    <property type="component" value="Unassembled WGS sequence"/>
</dbReference>
<name>A0AAN5D2A7_9BILA</name>
<evidence type="ECO:0000313" key="2">
    <source>
        <dbReference type="Proteomes" id="UP001328107"/>
    </source>
</evidence>
<sequence>EVDLLSLPSKSHINIFKLQFDRRSQKSVRTHQACNRWINSQRATYNYNRICCSWECNYKRWEEGDSCAHVLDGRRLSTV</sequence>
<protein>
    <submittedName>
        <fullName evidence="1">Uncharacterized protein</fullName>
    </submittedName>
</protein>
<comment type="caution">
    <text evidence="1">The sequence shown here is derived from an EMBL/GenBank/DDBJ whole genome shotgun (WGS) entry which is preliminary data.</text>
</comment>
<organism evidence="1 2">
    <name type="scientific">Pristionchus mayeri</name>
    <dbReference type="NCBI Taxonomy" id="1317129"/>
    <lineage>
        <taxon>Eukaryota</taxon>
        <taxon>Metazoa</taxon>
        <taxon>Ecdysozoa</taxon>
        <taxon>Nematoda</taxon>
        <taxon>Chromadorea</taxon>
        <taxon>Rhabditida</taxon>
        <taxon>Rhabditina</taxon>
        <taxon>Diplogasteromorpha</taxon>
        <taxon>Diplogasteroidea</taxon>
        <taxon>Neodiplogasteridae</taxon>
        <taxon>Pristionchus</taxon>
    </lineage>
</organism>
<proteinExistence type="predicted"/>
<keyword evidence="2" id="KW-1185">Reference proteome</keyword>
<dbReference type="AlphaFoldDB" id="A0AAN5D2A7"/>
<reference evidence="2" key="1">
    <citation type="submission" date="2022-10" db="EMBL/GenBank/DDBJ databases">
        <title>Genome assembly of Pristionchus species.</title>
        <authorList>
            <person name="Yoshida K."/>
            <person name="Sommer R.J."/>
        </authorList>
    </citation>
    <scope>NUCLEOTIDE SEQUENCE [LARGE SCALE GENOMIC DNA]</scope>
    <source>
        <strain evidence="2">RS5460</strain>
    </source>
</reference>
<evidence type="ECO:0000313" key="1">
    <source>
        <dbReference type="EMBL" id="GMR55208.1"/>
    </source>
</evidence>